<gene>
    <name evidence="5" type="ORF">B1s21122_02030</name>
</gene>
<accession>A0A249JX77</accession>
<dbReference type="GO" id="GO:1901137">
    <property type="term" value="P:carbohydrate derivative biosynthetic process"/>
    <property type="evidence" value="ECO:0007669"/>
    <property type="project" value="UniProtKB-ARBA"/>
</dbReference>
<dbReference type="RefSeq" id="WP_095680434.1">
    <property type="nucleotide sequence ID" value="NZ_CP016768.2"/>
</dbReference>
<reference evidence="6" key="1">
    <citation type="submission" date="2016-10" db="EMBL/GenBank/DDBJ databases">
        <title>High microdiversification within the ubiquitous acI lineage of Actinobacteria.</title>
        <authorList>
            <person name="Neuenschwander S.M."/>
            <person name="Salcher M."/>
            <person name="Ghai R."/>
            <person name="Pernthaler J."/>
        </authorList>
    </citation>
    <scope>NUCLEOTIDE SEQUENCE [LARGE SCALE GENOMIC DNA]</scope>
</reference>
<dbReference type="PANTHER" id="PTHR45947">
    <property type="entry name" value="SULFOQUINOVOSYL TRANSFERASE SQD2"/>
    <property type="match status" value="1"/>
</dbReference>
<keyword evidence="6" id="KW-1185">Reference proteome</keyword>
<dbReference type="KEGG" id="abam:B1s21122_02030"/>
<feature type="domain" description="Glycosyl transferase family 1" evidence="3">
    <location>
        <begin position="194"/>
        <end position="356"/>
    </location>
</feature>
<evidence type="ECO:0000256" key="2">
    <source>
        <dbReference type="ARBA" id="ARBA00022679"/>
    </source>
</evidence>
<dbReference type="Gene3D" id="3.40.50.2000">
    <property type="entry name" value="Glycogen Phosphorylase B"/>
    <property type="match status" value="2"/>
</dbReference>
<dbReference type="Proteomes" id="UP000217153">
    <property type="component" value="Chromosome"/>
</dbReference>
<proteinExistence type="predicted"/>
<dbReference type="OrthoDB" id="5242526at2"/>
<feature type="domain" description="Glycosyltransferase subfamily 4-like N-terminal" evidence="4">
    <location>
        <begin position="15"/>
        <end position="181"/>
    </location>
</feature>
<dbReference type="Pfam" id="PF00534">
    <property type="entry name" value="Glycos_transf_1"/>
    <property type="match status" value="1"/>
</dbReference>
<evidence type="ECO:0000259" key="4">
    <source>
        <dbReference type="Pfam" id="PF13439"/>
    </source>
</evidence>
<dbReference type="InterPro" id="IPR028098">
    <property type="entry name" value="Glyco_trans_4-like_N"/>
</dbReference>
<keyword evidence="2 5" id="KW-0808">Transferase</keyword>
<evidence type="ECO:0000256" key="1">
    <source>
        <dbReference type="ARBA" id="ARBA00022676"/>
    </source>
</evidence>
<evidence type="ECO:0000313" key="6">
    <source>
        <dbReference type="Proteomes" id="UP000217153"/>
    </source>
</evidence>
<dbReference type="AlphaFoldDB" id="A0A249JX77"/>
<dbReference type="EMBL" id="CP016768">
    <property type="protein sequence ID" value="ASY09131.1"/>
    <property type="molecule type" value="Genomic_DNA"/>
</dbReference>
<protein>
    <submittedName>
        <fullName evidence="5">Alpha-1,6-mannosyltransferase</fullName>
    </submittedName>
</protein>
<sequence length="386" mass="42585">MRIVHVANFYGPSSGGIKTTLHELGRGYLKYGHEFIYIVPGPQYIKEQTPFGLKISLPSFTLPGSGGYQVIRSNKQLLNLLEFLNPDRIEVSDRFTLLKVGRWAKKQKIASLVFSHETLNGLIQKFAPMIPSSIRTRFVNWHNAKLAATFDVVIATTDFAAAEFVRIKAKNLRKVALGVDLVGFNPGNRNFKLRRELLKDSHFLLVHCGRMSPEKEPQRSVQAIAELVNRGIDARLVIIGGGPLWKKLRKQSENLPIEMVGYVASREKVASYLAAADITLAPGPLETFCLSALESLASGTPVVASRSSAVGEILNINSIKPAGAVAADTGVAFADEIVKLLKKGNLRKVARYQAEQFSWANTIDAMLEIHQAKQPMITTKRRLKAA</sequence>
<organism evidence="5 6">
    <name type="scientific">Candidatus Nanopelagicus limnae</name>
    <dbReference type="NCBI Taxonomy" id="1884634"/>
    <lineage>
        <taxon>Bacteria</taxon>
        <taxon>Bacillati</taxon>
        <taxon>Actinomycetota</taxon>
        <taxon>Actinomycetes</taxon>
        <taxon>Candidatus Nanopelagicales</taxon>
        <taxon>Candidatus Nanopelagicaceae</taxon>
        <taxon>Candidatus Nanopelagicus</taxon>
    </lineage>
</organism>
<name>A0A249JX77_9ACTN</name>
<evidence type="ECO:0000259" key="3">
    <source>
        <dbReference type="Pfam" id="PF00534"/>
    </source>
</evidence>
<dbReference type="InterPro" id="IPR001296">
    <property type="entry name" value="Glyco_trans_1"/>
</dbReference>
<dbReference type="SUPFAM" id="SSF53756">
    <property type="entry name" value="UDP-Glycosyltransferase/glycogen phosphorylase"/>
    <property type="match status" value="1"/>
</dbReference>
<keyword evidence="1 5" id="KW-0328">Glycosyltransferase</keyword>
<evidence type="ECO:0000313" key="5">
    <source>
        <dbReference type="EMBL" id="ASY09131.1"/>
    </source>
</evidence>
<dbReference type="GO" id="GO:0016757">
    <property type="term" value="F:glycosyltransferase activity"/>
    <property type="evidence" value="ECO:0007669"/>
    <property type="project" value="UniProtKB-KW"/>
</dbReference>
<dbReference type="Pfam" id="PF13439">
    <property type="entry name" value="Glyco_transf_4"/>
    <property type="match status" value="1"/>
</dbReference>
<dbReference type="PANTHER" id="PTHR45947:SF3">
    <property type="entry name" value="SULFOQUINOVOSYL TRANSFERASE SQD2"/>
    <property type="match status" value="1"/>
</dbReference>
<dbReference type="InterPro" id="IPR050194">
    <property type="entry name" value="Glycosyltransferase_grp1"/>
</dbReference>